<dbReference type="Gene3D" id="2.60.120.290">
    <property type="entry name" value="Spermadhesin, CUB domain"/>
    <property type="match status" value="1"/>
</dbReference>
<dbReference type="Proteomes" id="UP001177023">
    <property type="component" value="Unassembled WGS sequence"/>
</dbReference>
<accession>A0AA36D3X0</accession>
<dbReference type="FunFam" id="2.60.120.290:FF:000005">
    <property type="entry name" value="Procollagen C-endopeptidase enhancer 1"/>
    <property type="match status" value="1"/>
</dbReference>
<dbReference type="AlphaFoldDB" id="A0AA36D3X0"/>
<dbReference type="CDD" id="cd00041">
    <property type="entry name" value="CUB"/>
    <property type="match status" value="1"/>
</dbReference>
<dbReference type="PANTHER" id="PTHR22991">
    <property type="entry name" value="PROTEIN CBG13490"/>
    <property type="match status" value="1"/>
</dbReference>
<reference evidence="6" key="1">
    <citation type="submission" date="2023-06" db="EMBL/GenBank/DDBJ databases">
        <authorList>
            <person name="Delattre M."/>
        </authorList>
    </citation>
    <scope>NUCLEOTIDE SEQUENCE</scope>
    <source>
        <strain evidence="6">AF72</strain>
    </source>
</reference>
<evidence type="ECO:0000259" key="4">
    <source>
        <dbReference type="PROSITE" id="PS01180"/>
    </source>
</evidence>
<keyword evidence="3" id="KW-0732">Signal</keyword>
<dbReference type="InterPro" id="IPR035914">
    <property type="entry name" value="Sperma_CUB_dom_sf"/>
</dbReference>
<evidence type="ECO:0000259" key="5">
    <source>
        <dbReference type="PROSITE" id="PS50041"/>
    </source>
</evidence>
<dbReference type="InterPro" id="IPR016187">
    <property type="entry name" value="CTDL_fold"/>
</dbReference>
<keyword evidence="1 2" id="KW-1015">Disulfide bond</keyword>
<evidence type="ECO:0000256" key="3">
    <source>
        <dbReference type="SAM" id="SignalP"/>
    </source>
</evidence>
<evidence type="ECO:0000313" key="6">
    <source>
        <dbReference type="EMBL" id="CAJ0579414.1"/>
    </source>
</evidence>
<dbReference type="Pfam" id="PF00431">
    <property type="entry name" value="CUB"/>
    <property type="match status" value="1"/>
</dbReference>
<dbReference type="SUPFAM" id="SSF56436">
    <property type="entry name" value="C-type lectin-like"/>
    <property type="match status" value="1"/>
</dbReference>
<gene>
    <name evidence="6" type="ORF">MSPICULIGERA_LOCUS17633</name>
</gene>
<dbReference type="Pfam" id="PF00059">
    <property type="entry name" value="Lectin_C"/>
    <property type="match status" value="1"/>
</dbReference>
<keyword evidence="7" id="KW-1185">Reference proteome</keyword>
<dbReference type="EMBL" id="CATQJA010002656">
    <property type="protein sequence ID" value="CAJ0579414.1"/>
    <property type="molecule type" value="Genomic_DNA"/>
</dbReference>
<dbReference type="SUPFAM" id="SSF49854">
    <property type="entry name" value="Spermadhesin, CUB domain"/>
    <property type="match status" value="1"/>
</dbReference>
<dbReference type="PROSITE" id="PS00615">
    <property type="entry name" value="C_TYPE_LECTIN_1"/>
    <property type="match status" value="1"/>
</dbReference>
<dbReference type="InterPro" id="IPR001304">
    <property type="entry name" value="C-type_lectin-like"/>
</dbReference>
<dbReference type="CDD" id="cd00037">
    <property type="entry name" value="CLECT"/>
    <property type="match status" value="1"/>
</dbReference>
<dbReference type="InterPro" id="IPR016186">
    <property type="entry name" value="C-type_lectin-like/link_sf"/>
</dbReference>
<feature type="signal peptide" evidence="3">
    <location>
        <begin position="1"/>
        <end position="19"/>
    </location>
</feature>
<dbReference type="InterPro" id="IPR050976">
    <property type="entry name" value="Snaclec"/>
</dbReference>
<proteinExistence type="predicted"/>
<feature type="chain" id="PRO_5041439559" evidence="3">
    <location>
        <begin position="20"/>
        <end position="277"/>
    </location>
</feature>
<protein>
    <submittedName>
        <fullName evidence="6">Uncharacterized protein</fullName>
    </submittedName>
</protein>
<dbReference type="PROSITE" id="PS01180">
    <property type="entry name" value="CUB"/>
    <property type="match status" value="1"/>
</dbReference>
<comment type="caution">
    <text evidence="2">Lacks conserved residue(s) required for the propagation of feature annotation.</text>
</comment>
<organism evidence="6 7">
    <name type="scientific">Mesorhabditis spiculigera</name>
    <dbReference type="NCBI Taxonomy" id="96644"/>
    <lineage>
        <taxon>Eukaryota</taxon>
        <taxon>Metazoa</taxon>
        <taxon>Ecdysozoa</taxon>
        <taxon>Nematoda</taxon>
        <taxon>Chromadorea</taxon>
        <taxon>Rhabditida</taxon>
        <taxon>Rhabditina</taxon>
        <taxon>Rhabditomorpha</taxon>
        <taxon>Rhabditoidea</taxon>
        <taxon>Rhabditidae</taxon>
        <taxon>Mesorhabditinae</taxon>
        <taxon>Mesorhabditis</taxon>
    </lineage>
</organism>
<feature type="disulfide bond" evidence="2">
    <location>
        <begin position="167"/>
        <end position="194"/>
    </location>
</feature>
<dbReference type="InterPro" id="IPR000859">
    <property type="entry name" value="CUB_dom"/>
</dbReference>
<dbReference type="InterPro" id="IPR018378">
    <property type="entry name" value="C-type_lectin_CS"/>
</dbReference>
<dbReference type="SMART" id="SM00034">
    <property type="entry name" value="CLECT"/>
    <property type="match status" value="1"/>
</dbReference>
<feature type="non-terminal residue" evidence="6">
    <location>
        <position position="277"/>
    </location>
</feature>
<sequence>MPKLHNVLLLLTLAGYVAAQEKCLGDDWLYDSSMNACLLPVLQNLTWSDAVANCQRYNSTLMPLRNQLANTVATTIVVYDAEREDWWTGGARADSNSQFHWLDGTALTFTKWLPMYPDKQVGSDCLAIHMINAIYGGWKNEDCKQMMPSICIIENAVPLPTEDTKDCPAGKYTDPSGSLNSPGWPSNYPDNADCYYQVQAQGNYRLNLTLDFFQTEKCCDWLYIHDGPNVQSPKLASLRGAVANGTSFLSSGNSLTLRFTSDESNNDKGFFAHYYTV</sequence>
<evidence type="ECO:0000256" key="2">
    <source>
        <dbReference type="PROSITE-ProRule" id="PRU00059"/>
    </source>
</evidence>
<evidence type="ECO:0000256" key="1">
    <source>
        <dbReference type="ARBA" id="ARBA00023157"/>
    </source>
</evidence>
<comment type="caution">
    <text evidence="6">The sequence shown here is derived from an EMBL/GenBank/DDBJ whole genome shotgun (WGS) entry which is preliminary data.</text>
</comment>
<dbReference type="PANTHER" id="PTHR22991:SF42">
    <property type="entry name" value="C-TYPE LECTIN DOMAIN-CONTAINING PROTEIN"/>
    <property type="match status" value="1"/>
</dbReference>
<name>A0AA36D3X0_9BILA</name>
<feature type="domain" description="C-type lectin" evidence="5">
    <location>
        <begin position="33"/>
        <end position="152"/>
    </location>
</feature>
<feature type="domain" description="CUB" evidence="4">
    <location>
        <begin position="167"/>
        <end position="277"/>
    </location>
</feature>
<evidence type="ECO:0000313" key="7">
    <source>
        <dbReference type="Proteomes" id="UP001177023"/>
    </source>
</evidence>
<dbReference type="PROSITE" id="PS50041">
    <property type="entry name" value="C_TYPE_LECTIN_2"/>
    <property type="match status" value="1"/>
</dbReference>
<dbReference type="Gene3D" id="3.10.100.10">
    <property type="entry name" value="Mannose-Binding Protein A, subunit A"/>
    <property type="match status" value="1"/>
</dbReference>
<dbReference type="SMART" id="SM00042">
    <property type="entry name" value="CUB"/>
    <property type="match status" value="1"/>
</dbReference>